<dbReference type="PANTHER" id="PTHR48097:SF5">
    <property type="entry name" value="LOW SPECIFICITY L-THREONINE ALDOLASE"/>
    <property type="match status" value="1"/>
</dbReference>
<dbReference type="InterPro" id="IPR015424">
    <property type="entry name" value="PyrdxlP-dep_Trfase"/>
</dbReference>
<comment type="similarity">
    <text evidence="2">Belongs to the threonine aldolase family.</text>
</comment>
<name>A0ABX8GEP5_9CELL</name>
<gene>
    <name evidence="6" type="ORF">KKR89_09385</name>
</gene>
<dbReference type="InterPro" id="IPR015421">
    <property type="entry name" value="PyrdxlP-dep_Trfase_major"/>
</dbReference>
<reference evidence="6 7" key="1">
    <citation type="submission" date="2021-05" db="EMBL/GenBank/DDBJ databases">
        <title>Novel species in genus Cellulomonas.</title>
        <authorList>
            <person name="Zhang G."/>
        </authorList>
    </citation>
    <scope>NUCLEOTIDE SEQUENCE [LARGE SCALE GENOMIC DNA]</scope>
    <source>
        <strain evidence="7">zg-ZUI157</strain>
    </source>
</reference>
<keyword evidence="7" id="KW-1185">Reference proteome</keyword>
<evidence type="ECO:0000256" key="3">
    <source>
        <dbReference type="ARBA" id="ARBA00022898"/>
    </source>
</evidence>
<protein>
    <submittedName>
        <fullName evidence="6">Low specificity L-threonine aldolase</fullName>
    </submittedName>
</protein>
<evidence type="ECO:0000256" key="4">
    <source>
        <dbReference type="SAM" id="MobiDB-lite"/>
    </source>
</evidence>
<dbReference type="InterPro" id="IPR001597">
    <property type="entry name" value="ArAA_b-elim_lyase/Thr_aldolase"/>
</dbReference>
<dbReference type="InterPro" id="IPR015422">
    <property type="entry name" value="PyrdxlP-dep_Trfase_small"/>
</dbReference>
<dbReference type="Gene3D" id="3.90.1150.10">
    <property type="entry name" value="Aspartate Aminotransferase, domain 1"/>
    <property type="match status" value="1"/>
</dbReference>
<feature type="compositionally biased region" description="Basic residues" evidence="4">
    <location>
        <begin position="30"/>
        <end position="42"/>
    </location>
</feature>
<accession>A0ABX8GEP5</accession>
<dbReference type="Proteomes" id="UP000679335">
    <property type="component" value="Chromosome"/>
</dbReference>
<evidence type="ECO:0000259" key="5">
    <source>
        <dbReference type="Pfam" id="PF01212"/>
    </source>
</evidence>
<feature type="region of interest" description="Disordered" evidence="4">
    <location>
        <begin position="23"/>
        <end position="46"/>
    </location>
</feature>
<evidence type="ECO:0000313" key="6">
    <source>
        <dbReference type="EMBL" id="QWC14604.1"/>
    </source>
</evidence>
<sequence>MRCCGPGGVGGAVHRGVSPVGRLHGSCRPQGRRARRRPRCGRRIGETGDVTEHAPAVRHFASDNYAGVHPEVLAAVAEANVGHVPAYGDDPWTARLQEVVREQLGEHAVAYPVLNGTGANVVALQAMLPRWGAVVCSEAAHVHTDENGAPERVGGLKLLTVPAPDGRLTPELVARQAWGFGDVHRAQPGVVSLTQATELGTVYTPQAVRELCDQAHALGMRVHMDGARLANAAAHLGLPLRALTTDCGVDVLSLGGTKNGLLLGEAVVVLDPEAVAGVEYLRKSDMQLTSKMRFVSAQLVALYEGDLWLRSAQHANAMAARLRAGIDALGALQVAQPTEANAVFVRLPAPVAEALRRRWRFYDWDVTDGTVRLMCAFDTTPQDVDELLDALRHALADGDGAGATRA</sequence>
<evidence type="ECO:0000256" key="1">
    <source>
        <dbReference type="ARBA" id="ARBA00001933"/>
    </source>
</evidence>
<evidence type="ECO:0000256" key="2">
    <source>
        <dbReference type="ARBA" id="ARBA00006966"/>
    </source>
</evidence>
<dbReference type="EMBL" id="CP076023">
    <property type="protein sequence ID" value="QWC14604.1"/>
    <property type="molecule type" value="Genomic_DNA"/>
</dbReference>
<comment type="cofactor">
    <cofactor evidence="1">
        <name>pyridoxal 5'-phosphate</name>
        <dbReference type="ChEBI" id="CHEBI:597326"/>
    </cofactor>
</comment>
<dbReference type="SUPFAM" id="SSF53383">
    <property type="entry name" value="PLP-dependent transferases"/>
    <property type="match status" value="1"/>
</dbReference>
<dbReference type="CDD" id="cd06502">
    <property type="entry name" value="TA_like"/>
    <property type="match status" value="1"/>
</dbReference>
<dbReference type="PANTHER" id="PTHR48097">
    <property type="entry name" value="L-THREONINE ALDOLASE-RELATED"/>
    <property type="match status" value="1"/>
</dbReference>
<feature type="domain" description="Aromatic amino acid beta-eliminating lyase/threonine aldolase" evidence="5">
    <location>
        <begin position="60"/>
        <end position="345"/>
    </location>
</feature>
<keyword evidence="3" id="KW-0663">Pyridoxal phosphate</keyword>
<dbReference type="Pfam" id="PF01212">
    <property type="entry name" value="Beta_elim_lyase"/>
    <property type="match status" value="1"/>
</dbReference>
<organism evidence="6 7">
    <name type="scientific">Cellulomonas dongxiuzhuiae</name>
    <dbReference type="NCBI Taxonomy" id="2819979"/>
    <lineage>
        <taxon>Bacteria</taxon>
        <taxon>Bacillati</taxon>
        <taxon>Actinomycetota</taxon>
        <taxon>Actinomycetes</taxon>
        <taxon>Micrococcales</taxon>
        <taxon>Cellulomonadaceae</taxon>
        <taxon>Cellulomonas</taxon>
    </lineage>
</organism>
<proteinExistence type="inferred from homology"/>
<dbReference type="Gene3D" id="3.40.640.10">
    <property type="entry name" value="Type I PLP-dependent aspartate aminotransferase-like (Major domain)"/>
    <property type="match status" value="1"/>
</dbReference>
<evidence type="ECO:0000313" key="7">
    <source>
        <dbReference type="Proteomes" id="UP000679335"/>
    </source>
</evidence>